<reference evidence="5" key="2">
    <citation type="journal article" date="2019" name="Int. J. Syst. Evol. Microbiol.">
        <title>The Global Catalogue of Microorganisms (GCM) 10K type strain sequencing project: providing services to taxonomists for standard genome sequencing and annotation.</title>
        <authorList>
            <consortium name="The Broad Institute Genomics Platform"/>
            <consortium name="The Broad Institute Genome Sequencing Center for Infectious Disease"/>
            <person name="Wu L."/>
            <person name="Ma J."/>
        </authorList>
    </citation>
    <scope>NUCLEOTIDE SEQUENCE [LARGE SCALE GENOMIC DNA]</scope>
    <source>
        <strain evidence="5">CGMCC 1.18437</strain>
    </source>
</reference>
<reference evidence="2" key="1">
    <citation type="journal article" date="2014" name="Int. J. Syst. Evol. Microbiol.">
        <title>Complete genome of a new Firmicutes species belonging to the dominant human colonic microbiota ('Ruminococcus bicirculans') reveals two chromosomes and a selective capacity to utilize plant glucans.</title>
        <authorList>
            <consortium name="NISC Comparative Sequencing Program"/>
            <person name="Wegmann U."/>
            <person name="Louis P."/>
            <person name="Goesmann A."/>
            <person name="Henrissat B."/>
            <person name="Duncan S.H."/>
            <person name="Flint H.J."/>
        </authorList>
    </citation>
    <scope>NUCLEOTIDE SEQUENCE</scope>
    <source>
        <strain evidence="2">CGMCC 1.18437</strain>
    </source>
</reference>
<dbReference type="EMBL" id="BNAJ01000002">
    <property type="protein sequence ID" value="GHF38183.1"/>
    <property type="molecule type" value="Genomic_DNA"/>
</dbReference>
<reference evidence="2" key="4">
    <citation type="submission" date="2024-05" db="EMBL/GenBank/DDBJ databases">
        <authorList>
            <person name="Sun Q."/>
            <person name="Zhou Y."/>
        </authorList>
    </citation>
    <scope>NUCLEOTIDE SEQUENCE</scope>
    <source>
        <strain evidence="2">CGMCC 1.18437</strain>
    </source>
</reference>
<dbReference type="PANTHER" id="PTHR43190">
    <property type="entry name" value="N-ACETYL-D-GLUCOSAMINE KINASE"/>
    <property type="match status" value="1"/>
</dbReference>
<dbReference type="AlphaFoldDB" id="A0A7W8NR07"/>
<evidence type="ECO:0000313" key="5">
    <source>
        <dbReference type="Proteomes" id="UP000619376"/>
    </source>
</evidence>
<dbReference type="Pfam" id="PF01869">
    <property type="entry name" value="BcrAD_BadFG"/>
    <property type="match status" value="1"/>
</dbReference>
<dbReference type="InterPro" id="IPR052519">
    <property type="entry name" value="Euk-type_GlcNAc_Kinase"/>
</dbReference>
<name>A0A7W8NR07_9DEIO</name>
<reference evidence="3 4" key="3">
    <citation type="submission" date="2020-08" db="EMBL/GenBank/DDBJ databases">
        <title>Genomic Encyclopedia of Type Strains, Phase IV (KMG-IV): sequencing the most valuable type-strain genomes for metagenomic binning, comparative biology and taxonomic classification.</title>
        <authorList>
            <person name="Goeker M."/>
        </authorList>
    </citation>
    <scope>NUCLEOTIDE SEQUENCE [LARGE SCALE GENOMIC DNA]</scope>
    <source>
        <strain evidence="3 4">DSM 27521</strain>
    </source>
</reference>
<evidence type="ECO:0000313" key="2">
    <source>
        <dbReference type="EMBL" id="GHF38183.1"/>
    </source>
</evidence>
<dbReference type="SUPFAM" id="SSF53067">
    <property type="entry name" value="Actin-like ATPase domain"/>
    <property type="match status" value="2"/>
</dbReference>
<gene>
    <name evidence="2" type="ORF">GCM10017781_13640</name>
    <name evidence="3" type="ORF">HNQ07_001094</name>
</gene>
<dbReference type="PANTHER" id="PTHR43190:SF3">
    <property type="entry name" value="N-ACETYL-D-GLUCOSAMINE KINASE"/>
    <property type="match status" value="1"/>
</dbReference>
<keyword evidence="5" id="KW-1185">Reference proteome</keyword>
<dbReference type="EMBL" id="JACHFK010000002">
    <property type="protein sequence ID" value="MBB5375637.1"/>
    <property type="molecule type" value="Genomic_DNA"/>
</dbReference>
<organism evidence="3 4">
    <name type="scientific">Deinococcus metalli</name>
    <dbReference type="NCBI Taxonomy" id="1141878"/>
    <lineage>
        <taxon>Bacteria</taxon>
        <taxon>Thermotogati</taxon>
        <taxon>Deinococcota</taxon>
        <taxon>Deinococci</taxon>
        <taxon>Deinococcales</taxon>
        <taxon>Deinococcaceae</taxon>
        <taxon>Deinococcus</taxon>
    </lineage>
</organism>
<evidence type="ECO:0000313" key="4">
    <source>
        <dbReference type="Proteomes" id="UP000539473"/>
    </source>
</evidence>
<dbReference type="InterPro" id="IPR043129">
    <property type="entry name" value="ATPase_NBD"/>
</dbReference>
<protein>
    <submittedName>
        <fullName evidence="3">N-acetylglucosamine kinase</fullName>
        <ecNumber evidence="3">2.7.1.59</ecNumber>
    </submittedName>
</protein>
<keyword evidence="3" id="KW-0808">Transferase</keyword>
<keyword evidence="3" id="KW-0418">Kinase</keyword>
<evidence type="ECO:0000313" key="3">
    <source>
        <dbReference type="EMBL" id="MBB5375637.1"/>
    </source>
</evidence>
<dbReference type="Gene3D" id="3.30.420.40">
    <property type="match status" value="2"/>
</dbReference>
<dbReference type="GO" id="GO:0045127">
    <property type="term" value="F:N-acetylglucosamine kinase activity"/>
    <property type="evidence" value="ECO:0007669"/>
    <property type="project" value="UniProtKB-EC"/>
</dbReference>
<proteinExistence type="predicted"/>
<dbReference type="Proteomes" id="UP000539473">
    <property type="component" value="Unassembled WGS sequence"/>
</dbReference>
<evidence type="ECO:0000259" key="1">
    <source>
        <dbReference type="Pfam" id="PF01869"/>
    </source>
</evidence>
<dbReference type="EC" id="2.7.1.59" evidence="3"/>
<dbReference type="RefSeq" id="WP_184109922.1">
    <property type="nucleotide sequence ID" value="NZ_BNAJ01000002.1"/>
</dbReference>
<sequence length="327" mass="33512">MTADTWILGLDGGGSKTALAYLGPGGQVSGPYTAPGINPFDRPGWAADLTAFLAAHPAPGPLAHATLGLPGYGESPAITAQQDEVCRSVLGVPHSTMNDVQAAFVGAFPDGVGALLLAGTGSMAWASDGARHVRAGGWGDGFGDEGSAYWIGRAALSLASQALDGRHPDAAFAQDLLCPLLGGKVTPERLLEWHHGLAHVRSGVATVARTVDQLAATGQATALALLQSAAHELARHVHAVRAQLDAPSLPWSYAGSVTASRPLRDALVRELACEPTAPALPPLGGALYHAATRAGHEPAWALAVLSSALSTDTSMTQRSVPRAQEHV</sequence>
<accession>A0A7W8NR07</accession>
<comment type="caution">
    <text evidence="3">The sequence shown here is derived from an EMBL/GenBank/DDBJ whole genome shotgun (WGS) entry which is preliminary data.</text>
</comment>
<dbReference type="Proteomes" id="UP000619376">
    <property type="component" value="Unassembled WGS sequence"/>
</dbReference>
<dbReference type="InterPro" id="IPR002731">
    <property type="entry name" value="ATPase_BadF"/>
</dbReference>
<feature type="domain" description="ATPase BadF/BadG/BcrA/BcrD type" evidence="1">
    <location>
        <begin position="8"/>
        <end position="270"/>
    </location>
</feature>